<keyword evidence="1" id="KW-0472">Membrane</keyword>
<name>A0ABV8RFF3_9SPHN</name>
<feature type="transmembrane region" description="Helical" evidence="1">
    <location>
        <begin position="59"/>
        <end position="79"/>
    </location>
</feature>
<keyword evidence="3" id="KW-1185">Reference proteome</keyword>
<comment type="caution">
    <text evidence="2">The sequence shown here is derived from an EMBL/GenBank/DDBJ whole genome shotgun (WGS) entry which is preliminary data.</text>
</comment>
<dbReference type="RefSeq" id="WP_381420551.1">
    <property type="nucleotide sequence ID" value="NZ_JBHSDH010000005.1"/>
</dbReference>
<keyword evidence="1" id="KW-1133">Transmembrane helix</keyword>
<protein>
    <submittedName>
        <fullName evidence="2">Uncharacterized protein</fullName>
    </submittedName>
</protein>
<proteinExistence type="predicted"/>
<dbReference type="Proteomes" id="UP001595887">
    <property type="component" value="Unassembled WGS sequence"/>
</dbReference>
<accession>A0ABV8RFF3</accession>
<feature type="transmembrane region" description="Helical" evidence="1">
    <location>
        <begin position="99"/>
        <end position="120"/>
    </location>
</feature>
<gene>
    <name evidence="2" type="ORF">ACFOWX_00820</name>
</gene>
<feature type="transmembrane region" description="Helical" evidence="1">
    <location>
        <begin position="126"/>
        <end position="147"/>
    </location>
</feature>
<reference evidence="3" key="1">
    <citation type="journal article" date="2019" name="Int. J. Syst. Evol. Microbiol.">
        <title>The Global Catalogue of Microorganisms (GCM) 10K type strain sequencing project: providing services to taxonomists for standard genome sequencing and annotation.</title>
        <authorList>
            <consortium name="The Broad Institute Genomics Platform"/>
            <consortium name="The Broad Institute Genome Sequencing Center for Infectious Disease"/>
            <person name="Wu L."/>
            <person name="Ma J."/>
        </authorList>
    </citation>
    <scope>NUCLEOTIDE SEQUENCE [LARGE SCALE GENOMIC DNA]</scope>
    <source>
        <strain evidence="3">CECT 8531</strain>
    </source>
</reference>
<dbReference type="EMBL" id="JBHSDH010000005">
    <property type="protein sequence ID" value="MFC4290956.1"/>
    <property type="molecule type" value="Genomic_DNA"/>
</dbReference>
<evidence type="ECO:0000313" key="3">
    <source>
        <dbReference type="Proteomes" id="UP001595887"/>
    </source>
</evidence>
<evidence type="ECO:0000256" key="1">
    <source>
        <dbReference type="SAM" id="Phobius"/>
    </source>
</evidence>
<organism evidence="2 3">
    <name type="scientific">Sphingorhabdus arenilitoris</name>
    <dbReference type="NCBI Taxonomy" id="1490041"/>
    <lineage>
        <taxon>Bacteria</taxon>
        <taxon>Pseudomonadati</taxon>
        <taxon>Pseudomonadota</taxon>
        <taxon>Alphaproteobacteria</taxon>
        <taxon>Sphingomonadales</taxon>
        <taxon>Sphingomonadaceae</taxon>
        <taxon>Sphingorhabdus</taxon>
    </lineage>
</organism>
<sequence length="249" mass="27504">MTIWQAICRSYQQAAAFMRAHPWLLLVPISAEMAQHAAEMYIGMYDSTDMAIQVENHPLRMGIGMIKILAISFPVYWVARFISAKVADDRVTKFEQPAARLFGIYLLVMTAISAAQLFLLSSSASAAIFSMVLGMIFTSLLIGWAVAAPLGHAEMGPVQSTQLMWRHIPATIVITFIAIMPLMIPHYLLAAAAIHADAHMLKWGILIIDSLLVGWLSILISSSFFFAAARAARLSPSWRHYFSHSTHGA</sequence>
<feature type="transmembrane region" description="Helical" evidence="1">
    <location>
        <begin position="206"/>
        <end position="229"/>
    </location>
</feature>
<feature type="transmembrane region" description="Helical" evidence="1">
    <location>
        <begin position="168"/>
        <end position="194"/>
    </location>
</feature>
<keyword evidence="1" id="KW-0812">Transmembrane</keyword>
<evidence type="ECO:0000313" key="2">
    <source>
        <dbReference type="EMBL" id="MFC4290956.1"/>
    </source>
</evidence>